<gene>
    <name evidence="3" type="ORF">BSTOLATCC_MIC40501</name>
</gene>
<dbReference type="InterPro" id="IPR016024">
    <property type="entry name" value="ARM-type_fold"/>
</dbReference>
<evidence type="ECO:0000313" key="4">
    <source>
        <dbReference type="Proteomes" id="UP001162131"/>
    </source>
</evidence>
<dbReference type="PANTHER" id="PTHR31355">
    <property type="entry name" value="MICROTUBULE-ASSOCIATED PROTEIN TORTIFOLIA1"/>
    <property type="match status" value="1"/>
</dbReference>
<evidence type="ECO:0000259" key="2">
    <source>
        <dbReference type="Pfam" id="PF24714"/>
    </source>
</evidence>
<dbReference type="Gene3D" id="1.25.10.10">
    <property type="entry name" value="Leucine-rich Repeat Variant"/>
    <property type="match status" value="2"/>
</dbReference>
<keyword evidence="4" id="KW-1185">Reference proteome</keyword>
<dbReference type="Proteomes" id="UP001162131">
    <property type="component" value="Unassembled WGS sequence"/>
</dbReference>
<evidence type="ECO:0000313" key="3">
    <source>
        <dbReference type="EMBL" id="CAG9326060.1"/>
    </source>
</evidence>
<feature type="compositionally biased region" description="Basic and acidic residues" evidence="1">
    <location>
        <begin position="306"/>
        <end position="315"/>
    </location>
</feature>
<name>A0AAU9JK87_9CILI</name>
<feature type="region of interest" description="Disordered" evidence="1">
    <location>
        <begin position="302"/>
        <end position="323"/>
    </location>
</feature>
<comment type="caution">
    <text evidence="3">The sequence shown here is derived from an EMBL/GenBank/DDBJ whole genome shotgun (WGS) entry which is preliminary data.</text>
</comment>
<evidence type="ECO:0000256" key="1">
    <source>
        <dbReference type="SAM" id="MobiDB-lite"/>
    </source>
</evidence>
<dbReference type="AlphaFoldDB" id="A0AAU9JK87"/>
<feature type="region of interest" description="Disordered" evidence="1">
    <location>
        <begin position="386"/>
        <end position="407"/>
    </location>
</feature>
<dbReference type="SUPFAM" id="SSF48371">
    <property type="entry name" value="ARM repeat"/>
    <property type="match status" value="1"/>
</dbReference>
<dbReference type="Pfam" id="PF24714">
    <property type="entry name" value="TOR1L1_N"/>
    <property type="match status" value="1"/>
</dbReference>
<organism evidence="3 4">
    <name type="scientific">Blepharisma stoltei</name>
    <dbReference type="NCBI Taxonomy" id="1481888"/>
    <lineage>
        <taxon>Eukaryota</taxon>
        <taxon>Sar</taxon>
        <taxon>Alveolata</taxon>
        <taxon>Ciliophora</taxon>
        <taxon>Postciliodesmatophora</taxon>
        <taxon>Heterotrichea</taxon>
        <taxon>Heterotrichida</taxon>
        <taxon>Blepharismidae</taxon>
        <taxon>Blepharisma</taxon>
    </lineage>
</organism>
<dbReference type="InterPro" id="IPR033337">
    <property type="entry name" value="TORTIFOLIA1/SINE1-2"/>
</dbReference>
<dbReference type="InterPro" id="IPR011989">
    <property type="entry name" value="ARM-like"/>
</dbReference>
<sequence length="479" mass="53765">MKSRREGSMHSTDFQMAVQSALGRLGALDTQQTALEEIKSLLEQNATSDEKITIFLNSLNGVNEHTLTPVHKKEFVKLYGYMAEVLEGNMIPFIPRVLNTLQKKLKEANPHLFDAISSTFGMIIHNTLHTLPDLPSSCNQLALILKPLFQNLSTSNKNVQICSAHCLVKIIQHSPIECLKFMLEKLSAKILEYLNSPNCRATGQLIEASISLILSIEQDFAPYAASYFPALLQSATDEDFATRKQALDALYTLAAVIPNSVVPFASEVMQLLNKARTDKIKPVRDSALEAISLYKNLVIESSPGRNDGRHSEQSRPKSMFKGQINPNFFKAAGNLNDGPIIEIAAKKPSKTAPPEDSPSFQDEIAKIDDNFQIQEEPNFFTFKEPKQEVVEEEPEEKSEEKEEEEKFEENLVEKLSRLESENQELKTQFFEFKKTTKSEISQLNDRLGALEEMITTVSRLFDAKLKQITSNPKIAALLS</sequence>
<reference evidence="3" key="1">
    <citation type="submission" date="2021-09" db="EMBL/GenBank/DDBJ databases">
        <authorList>
            <consortium name="AG Swart"/>
            <person name="Singh M."/>
            <person name="Singh A."/>
            <person name="Seah K."/>
            <person name="Emmerich C."/>
        </authorList>
    </citation>
    <scope>NUCLEOTIDE SEQUENCE</scope>
    <source>
        <strain evidence="3">ATCC30299</strain>
    </source>
</reference>
<accession>A0AAU9JK87</accession>
<feature type="compositionally biased region" description="Acidic residues" evidence="1">
    <location>
        <begin position="390"/>
        <end position="407"/>
    </location>
</feature>
<dbReference type="GO" id="GO:0005874">
    <property type="term" value="C:microtubule"/>
    <property type="evidence" value="ECO:0007669"/>
    <property type="project" value="InterPro"/>
</dbReference>
<dbReference type="InterPro" id="IPR057600">
    <property type="entry name" value="TORTIFOLIA1/SINE1-2_N"/>
</dbReference>
<proteinExistence type="predicted"/>
<dbReference type="EMBL" id="CAJZBQ010000040">
    <property type="protein sequence ID" value="CAG9326060.1"/>
    <property type="molecule type" value="Genomic_DNA"/>
</dbReference>
<dbReference type="GO" id="GO:0008017">
    <property type="term" value="F:microtubule binding"/>
    <property type="evidence" value="ECO:0007669"/>
    <property type="project" value="InterPro"/>
</dbReference>
<protein>
    <recommendedName>
        <fullName evidence="2">TORTIFOLIA1/SINE1-2 N-terminal domain-containing protein</fullName>
    </recommendedName>
</protein>
<dbReference type="PANTHER" id="PTHR31355:SF7">
    <property type="entry name" value="MICROTUBULE-ASSOCIATED PROTEIN TORTIFOLIA1"/>
    <property type="match status" value="1"/>
</dbReference>
<feature type="domain" description="TORTIFOLIA1/SINE1-2 N-terminal" evidence="2">
    <location>
        <begin position="13"/>
        <end position="296"/>
    </location>
</feature>